<proteinExistence type="predicted"/>
<sequence length="582" mass="61026">MAEVLSTADRPADGAAGGGAPVDATAAGTVEHGSLPQKQLIPLLMKLKWALWKRSYRKNVGKIIGTVIGVLYAGGGLVGLVFAFIGLTMASGEGAMFPAVIRGLGAVTVLAWLLIPIFAFGLDDTLDPRRFALFPRSAKELQPGMFAAAALSLPTLLTAVAVAIATVFEVIWLLAFGAGTLWVVLALVALIPANLAGIALCLLLPRAWFAHSASRSSSRSGRELGGIFGMLLFLGVIYGFSVSVQGLTDLDFDLVRKWSLLAVSVLAWTPFGALFAIPMDLAEGQVPVALVRALIGAVTIIAVWLWWRRSLDLALTSALTGDASSGTAKVTSLVPRWVKPSPFGAALGRSLRYWRRDTRYLAAVAIYPLVFVFLIAMGLVLPESRPMMLVMAVFMAGMTGISLSNEIGFDGPAGWVNITAGMDARANLLGRVAAIALIMVPAALLAMVAIPLLYGVPHLIPLLVLGTAGLMLTGWGVSLIVGVLLPYPTSAPGTNPMKDKSASSANAFLAMGAASLGVFVPQLPAIGLAAWGVLSGSLMIQIIAGVVALAIGVLMLWLGVRIGSRRLSTHSPELFQKVRDHV</sequence>
<feature type="transmembrane region" description="Helical" evidence="1">
    <location>
        <begin position="63"/>
        <end position="87"/>
    </location>
</feature>
<dbReference type="AlphaFoldDB" id="A0A022L0Y1"/>
<gene>
    <name evidence="2" type="ORF">D641_0101370</name>
</gene>
<feature type="transmembrane region" description="Helical" evidence="1">
    <location>
        <begin position="538"/>
        <end position="560"/>
    </location>
</feature>
<feature type="transmembrane region" description="Helical" evidence="1">
    <location>
        <begin position="289"/>
        <end position="307"/>
    </location>
</feature>
<accession>A0A022L0Y1</accession>
<feature type="transmembrane region" description="Helical" evidence="1">
    <location>
        <begin position="143"/>
        <end position="175"/>
    </location>
</feature>
<comment type="caution">
    <text evidence="2">The sequence shown here is derived from an EMBL/GenBank/DDBJ whole genome shotgun (WGS) entry which is preliminary data.</text>
</comment>
<keyword evidence="1" id="KW-0472">Membrane</keyword>
<evidence type="ECO:0008006" key="4">
    <source>
        <dbReference type="Google" id="ProtNLM"/>
    </source>
</evidence>
<evidence type="ECO:0000256" key="1">
    <source>
        <dbReference type="SAM" id="Phobius"/>
    </source>
</evidence>
<feature type="transmembrane region" description="Helical" evidence="1">
    <location>
        <begin position="432"/>
        <end position="454"/>
    </location>
</feature>
<feature type="transmembrane region" description="Helical" evidence="1">
    <location>
        <begin position="508"/>
        <end position="532"/>
    </location>
</feature>
<dbReference type="STRING" id="1249481.D641_0101370"/>
<organism evidence="2 3">
    <name type="scientific">Brachybacterium muris UCD-AY4</name>
    <dbReference type="NCBI Taxonomy" id="1249481"/>
    <lineage>
        <taxon>Bacteria</taxon>
        <taxon>Bacillati</taxon>
        <taxon>Actinomycetota</taxon>
        <taxon>Actinomycetes</taxon>
        <taxon>Micrococcales</taxon>
        <taxon>Dermabacteraceae</taxon>
        <taxon>Brachybacterium</taxon>
    </lineage>
</organism>
<feature type="transmembrane region" description="Helical" evidence="1">
    <location>
        <begin position="181"/>
        <end position="204"/>
    </location>
</feature>
<reference evidence="2 3" key="1">
    <citation type="journal article" date="2013" name="Genome Announc.">
        <title>Draft genome sequence of an Actinobacterium, Brachybacterium muris strain UCD-AY4.</title>
        <authorList>
            <person name="Lo J.R."/>
            <person name="Lang J.M."/>
            <person name="Darling A.E."/>
            <person name="Eisen J.A."/>
            <person name="Coil D.A."/>
        </authorList>
    </citation>
    <scope>NUCLEOTIDE SEQUENCE [LARGE SCALE GENOMIC DNA]</scope>
    <source>
        <strain evidence="2 3">UCD-AY4</strain>
    </source>
</reference>
<dbReference type="EMBL" id="AORC01000002">
    <property type="protein sequence ID" value="EYT51147.1"/>
    <property type="molecule type" value="Genomic_DNA"/>
</dbReference>
<feature type="transmembrane region" description="Helical" evidence="1">
    <location>
        <begin position="360"/>
        <end position="381"/>
    </location>
</feature>
<feature type="transmembrane region" description="Helical" evidence="1">
    <location>
        <begin position="99"/>
        <end position="122"/>
    </location>
</feature>
<keyword evidence="1" id="KW-0812">Transmembrane</keyword>
<evidence type="ECO:0000313" key="3">
    <source>
        <dbReference type="Proteomes" id="UP000019754"/>
    </source>
</evidence>
<dbReference type="Proteomes" id="UP000019754">
    <property type="component" value="Unassembled WGS sequence"/>
</dbReference>
<feature type="transmembrane region" description="Helical" evidence="1">
    <location>
        <begin position="460"/>
        <end position="487"/>
    </location>
</feature>
<evidence type="ECO:0000313" key="2">
    <source>
        <dbReference type="EMBL" id="EYT51147.1"/>
    </source>
</evidence>
<dbReference type="RefSeq" id="WP_017824574.1">
    <property type="nucleotide sequence ID" value="NZ_KB403091.1"/>
</dbReference>
<feature type="transmembrane region" description="Helical" evidence="1">
    <location>
        <begin position="258"/>
        <end position="277"/>
    </location>
</feature>
<keyword evidence="1" id="KW-1133">Transmembrane helix</keyword>
<feature type="transmembrane region" description="Helical" evidence="1">
    <location>
        <begin position="224"/>
        <end position="246"/>
    </location>
</feature>
<protein>
    <recommendedName>
        <fullName evidence="4">Transporter</fullName>
    </recommendedName>
</protein>
<name>A0A022L0Y1_9MICO</name>
<keyword evidence="3" id="KW-1185">Reference proteome</keyword>
<dbReference type="HOGENOM" id="CLU_025319_1_0_11"/>